<protein>
    <submittedName>
        <fullName evidence="2">Putative secreted protein</fullName>
    </submittedName>
</protein>
<accession>A0A2M4DDN8</accession>
<evidence type="ECO:0000256" key="1">
    <source>
        <dbReference type="SAM" id="MobiDB-lite"/>
    </source>
</evidence>
<sequence>MLSANRTRVGPVCLSVGLFAARAVLLAPQPKQGHPVEFREPLEAVPDRSADRIDHRRSRKRNLNRRSIRSSLLLHAGDKNSNFRFCGHSCVP</sequence>
<reference evidence="2" key="1">
    <citation type="submission" date="2018-01" db="EMBL/GenBank/DDBJ databases">
        <title>An insight into the sialome of Amazonian anophelines.</title>
        <authorList>
            <person name="Ribeiro J.M."/>
            <person name="Scarpassa V."/>
            <person name="Calvo E."/>
        </authorList>
    </citation>
    <scope>NUCLEOTIDE SEQUENCE</scope>
</reference>
<organism evidence="2">
    <name type="scientific">Anopheles darlingi</name>
    <name type="common">Mosquito</name>
    <dbReference type="NCBI Taxonomy" id="43151"/>
    <lineage>
        <taxon>Eukaryota</taxon>
        <taxon>Metazoa</taxon>
        <taxon>Ecdysozoa</taxon>
        <taxon>Arthropoda</taxon>
        <taxon>Hexapoda</taxon>
        <taxon>Insecta</taxon>
        <taxon>Pterygota</taxon>
        <taxon>Neoptera</taxon>
        <taxon>Endopterygota</taxon>
        <taxon>Diptera</taxon>
        <taxon>Nematocera</taxon>
        <taxon>Culicoidea</taxon>
        <taxon>Culicidae</taxon>
        <taxon>Anophelinae</taxon>
        <taxon>Anopheles</taxon>
    </lineage>
</organism>
<dbReference type="AlphaFoldDB" id="A0A2M4DDN8"/>
<proteinExistence type="predicted"/>
<evidence type="ECO:0000313" key="2">
    <source>
        <dbReference type="EMBL" id="MBW75619.1"/>
    </source>
</evidence>
<dbReference type="EMBL" id="GGFL01011441">
    <property type="protein sequence ID" value="MBW75619.1"/>
    <property type="molecule type" value="Transcribed_RNA"/>
</dbReference>
<feature type="compositionally biased region" description="Basic and acidic residues" evidence="1">
    <location>
        <begin position="39"/>
        <end position="54"/>
    </location>
</feature>
<feature type="region of interest" description="Disordered" evidence="1">
    <location>
        <begin position="39"/>
        <end position="62"/>
    </location>
</feature>
<name>A0A2M4DDN8_ANODA</name>